<dbReference type="RefSeq" id="WP_150440652.1">
    <property type="nucleotide sequence ID" value="NZ_VYKL01000021.1"/>
</dbReference>
<dbReference type="OrthoDB" id="8441064at2"/>
<comment type="caution">
    <text evidence="3">The sequence shown here is derived from an EMBL/GenBank/DDBJ whole genome shotgun (WGS) entry which is preliminary data.</text>
</comment>
<dbReference type="PANTHER" id="PTHR32481:SF0">
    <property type="entry name" value="AMINOPEPTIDASE YPDE-RELATED"/>
    <property type="match status" value="1"/>
</dbReference>
<sequence>MKNWNQLFVRSGWLVKQTEENVFDCRHETEGNKQFLLESLDQAAVPYLWDEKTLVIQSEPISEEEWIQTIDFKQRGVGGYLWFEPGEEEPKVRELDTFICGIVRQLNRLGIYTNGSCDGHGRRSAYVMIVKNDKDIERLIQLLKALGMKRVNVRETAQFYHIPFPLKQTELLDLAEKMSVVEEEWLTQGVEYINEQLFYHLLEQLLSIPGASGKEERVRDFVKERLTPYVDDLSVDRNGNLLAEKTYRSGHGPTILLNAHLDTVEEIEQDRTIIKENGIWSSSWGILGADDRAGVASILHMAEILPQTSFSGKVKFIFTVKEEIGLVGARKVDEYFLWGTDAAIVVDRRGTGDIVTSCGGYLPFCEEAYGQFFEKVAKDEGLFGWKCTPGGSSDTRIWTEHGIQSVNLSAGYHNEHTEDECLDVGACYRTVGLIKAFFEQGKELRTVLNQIRRERVS</sequence>
<dbReference type="InterPro" id="IPR001261">
    <property type="entry name" value="ArgE/DapE_CS"/>
</dbReference>
<evidence type="ECO:0000313" key="3">
    <source>
        <dbReference type="EMBL" id="KAA9022860.1"/>
    </source>
</evidence>
<feature type="domain" description="Peptidase M28" evidence="2">
    <location>
        <begin position="252"/>
        <end position="417"/>
    </location>
</feature>
<dbReference type="Gene3D" id="3.40.630.10">
    <property type="entry name" value="Zn peptidases"/>
    <property type="match status" value="1"/>
</dbReference>
<evidence type="ECO:0000256" key="1">
    <source>
        <dbReference type="ARBA" id="ARBA00022801"/>
    </source>
</evidence>
<keyword evidence="4" id="KW-1185">Reference proteome</keyword>
<accession>A0A5J5HPX4</accession>
<evidence type="ECO:0000313" key="4">
    <source>
        <dbReference type="Proteomes" id="UP000326671"/>
    </source>
</evidence>
<name>A0A5J5HPX4_9BACI</name>
<dbReference type="PANTHER" id="PTHR32481">
    <property type="entry name" value="AMINOPEPTIDASE"/>
    <property type="match status" value="1"/>
</dbReference>
<evidence type="ECO:0000259" key="2">
    <source>
        <dbReference type="Pfam" id="PF04389"/>
    </source>
</evidence>
<dbReference type="AlphaFoldDB" id="A0A5J5HPX4"/>
<reference evidence="3 4" key="1">
    <citation type="submission" date="2019-09" db="EMBL/GenBank/DDBJ databases">
        <title>Whole genome sequences of isolates from the Mars Exploration Rovers.</title>
        <authorList>
            <person name="Seuylemezian A."/>
            <person name="Vaishampayan P."/>
        </authorList>
    </citation>
    <scope>NUCLEOTIDE SEQUENCE [LARGE SCALE GENOMIC DNA]</scope>
    <source>
        <strain evidence="3 4">MER_TA_151</strain>
    </source>
</reference>
<dbReference type="GO" id="GO:0016787">
    <property type="term" value="F:hydrolase activity"/>
    <property type="evidence" value="ECO:0007669"/>
    <property type="project" value="UniProtKB-KW"/>
</dbReference>
<dbReference type="Pfam" id="PF04389">
    <property type="entry name" value="Peptidase_M28"/>
    <property type="match status" value="1"/>
</dbReference>
<dbReference type="Proteomes" id="UP000326671">
    <property type="component" value="Unassembled WGS sequence"/>
</dbReference>
<proteinExistence type="predicted"/>
<dbReference type="SUPFAM" id="SSF53187">
    <property type="entry name" value="Zn-dependent exopeptidases"/>
    <property type="match status" value="1"/>
</dbReference>
<dbReference type="EMBL" id="VYKL01000021">
    <property type="protein sequence ID" value="KAA9022860.1"/>
    <property type="molecule type" value="Genomic_DNA"/>
</dbReference>
<dbReference type="InterPro" id="IPR007484">
    <property type="entry name" value="Peptidase_M28"/>
</dbReference>
<gene>
    <name evidence="3" type="ORF">F4V44_14025</name>
</gene>
<dbReference type="PROSITE" id="PS00758">
    <property type="entry name" value="ARGE_DAPE_CPG2_1"/>
    <property type="match status" value="1"/>
</dbReference>
<protein>
    <submittedName>
        <fullName evidence="3">M20/M25/M40 family metallo-hydrolase</fullName>
    </submittedName>
</protein>
<keyword evidence="1 3" id="KW-0378">Hydrolase</keyword>
<organism evidence="3 4">
    <name type="scientific">Niallia endozanthoxylica</name>
    <dbReference type="NCBI Taxonomy" id="2036016"/>
    <lineage>
        <taxon>Bacteria</taxon>
        <taxon>Bacillati</taxon>
        <taxon>Bacillota</taxon>
        <taxon>Bacilli</taxon>
        <taxon>Bacillales</taxon>
        <taxon>Bacillaceae</taxon>
        <taxon>Niallia</taxon>
    </lineage>
</organism>
<dbReference type="InterPro" id="IPR051464">
    <property type="entry name" value="Peptidase_M42_aminopept"/>
</dbReference>